<reference evidence="1" key="1">
    <citation type="submission" date="2018-02" db="EMBL/GenBank/DDBJ databases">
        <title>Rhizophora mucronata_Transcriptome.</title>
        <authorList>
            <person name="Meera S.P."/>
            <person name="Sreeshan A."/>
            <person name="Augustine A."/>
        </authorList>
    </citation>
    <scope>NUCLEOTIDE SEQUENCE</scope>
    <source>
        <tissue evidence="1">Leaf</tissue>
    </source>
</reference>
<dbReference type="EMBL" id="GGEC01052807">
    <property type="protein sequence ID" value="MBX33291.1"/>
    <property type="molecule type" value="Transcribed_RNA"/>
</dbReference>
<evidence type="ECO:0000313" key="1">
    <source>
        <dbReference type="EMBL" id="MBX33291.1"/>
    </source>
</evidence>
<protein>
    <submittedName>
        <fullName evidence="1">AP-2 complex subunit alpha-1</fullName>
    </submittedName>
</protein>
<organism evidence="1">
    <name type="scientific">Rhizophora mucronata</name>
    <name type="common">Asiatic mangrove</name>
    <dbReference type="NCBI Taxonomy" id="61149"/>
    <lineage>
        <taxon>Eukaryota</taxon>
        <taxon>Viridiplantae</taxon>
        <taxon>Streptophyta</taxon>
        <taxon>Embryophyta</taxon>
        <taxon>Tracheophyta</taxon>
        <taxon>Spermatophyta</taxon>
        <taxon>Magnoliopsida</taxon>
        <taxon>eudicotyledons</taxon>
        <taxon>Gunneridae</taxon>
        <taxon>Pentapetalae</taxon>
        <taxon>rosids</taxon>
        <taxon>fabids</taxon>
        <taxon>Malpighiales</taxon>
        <taxon>Rhizophoraceae</taxon>
        <taxon>Rhizophora</taxon>
    </lineage>
</organism>
<accession>A0A2P2MSW0</accession>
<proteinExistence type="predicted"/>
<name>A0A2P2MSW0_RHIMU</name>
<dbReference type="AlphaFoldDB" id="A0A2P2MSW0"/>
<sequence>MMSLCSQPAFLGTSEQILKKQLPYDQNPHHNPAYKYKAFSRHISSFHKDLDPSRS</sequence>